<comment type="subunit">
    <text evidence="3">Heptamer of 7 subunits arranged in a ring. Interacts with the chaperonin GroEL.</text>
</comment>
<comment type="caution">
    <text evidence="5">The sequence shown here is derived from an EMBL/GenBank/DDBJ whole genome shotgun (WGS) entry which is preliminary data.</text>
</comment>
<name>A0A0G1C1I3_9BACT</name>
<protein>
    <recommendedName>
        <fullName evidence="3">Co-chaperonin GroES</fullName>
    </recommendedName>
    <alternativeName>
        <fullName evidence="3">10 kDa chaperonin</fullName>
    </alternativeName>
    <alternativeName>
        <fullName evidence="3">Chaperonin-10</fullName>
        <shortName evidence="3">Cpn10</shortName>
    </alternativeName>
</protein>
<comment type="subcellular location">
    <subcellularLocation>
        <location evidence="3">Cytoplasm</location>
    </subcellularLocation>
</comment>
<dbReference type="Pfam" id="PF00166">
    <property type="entry name" value="Cpn10"/>
    <property type="match status" value="1"/>
</dbReference>
<evidence type="ECO:0000256" key="2">
    <source>
        <dbReference type="ARBA" id="ARBA00023186"/>
    </source>
</evidence>
<evidence type="ECO:0000313" key="6">
    <source>
        <dbReference type="Proteomes" id="UP000034213"/>
    </source>
</evidence>
<dbReference type="EMBL" id="LCEW01000033">
    <property type="protein sequence ID" value="KKS79495.1"/>
    <property type="molecule type" value="Genomic_DNA"/>
</dbReference>
<dbReference type="SMART" id="SM00883">
    <property type="entry name" value="Cpn10"/>
    <property type="match status" value="1"/>
</dbReference>
<comment type="function">
    <text evidence="3 4">Together with the chaperonin GroEL, plays an essential role in assisting protein folding. The GroEL-GroES system forms a nano-cage that allows encapsulation of the non-native substrate proteins and provides a physical environment optimized to promote and accelerate protein folding. GroES binds to the apical surface of the GroEL ring, thereby capping the opening of the GroEL channel.</text>
</comment>
<organism evidence="5 6">
    <name type="scientific">Candidatus Beckwithbacteria bacterium GW2011_GWA2_43_10</name>
    <dbReference type="NCBI Taxonomy" id="1618369"/>
    <lineage>
        <taxon>Bacteria</taxon>
        <taxon>Candidatus Beckwithiibacteriota</taxon>
    </lineage>
</organism>
<dbReference type="GO" id="GO:0044183">
    <property type="term" value="F:protein folding chaperone"/>
    <property type="evidence" value="ECO:0007669"/>
    <property type="project" value="InterPro"/>
</dbReference>
<dbReference type="Proteomes" id="UP000034213">
    <property type="component" value="Unassembled WGS sequence"/>
</dbReference>
<evidence type="ECO:0000313" key="5">
    <source>
        <dbReference type="EMBL" id="KKS79495.1"/>
    </source>
</evidence>
<dbReference type="PRINTS" id="PR00297">
    <property type="entry name" value="CHAPERONIN10"/>
</dbReference>
<dbReference type="PANTHER" id="PTHR10772">
    <property type="entry name" value="10 KDA HEAT SHOCK PROTEIN"/>
    <property type="match status" value="1"/>
</dbReference>
<reference evidence="5 6" key="1">
    <citation type="journal article" date="2015" name="Nature">
        <title>rRNA introns, odd ribosomes, and small enigmatic genomes across a large radiation of phyla.</title>
        <authorList>
            <person name="Brown C.T."/>
            <person name="Hug L.A."/>
            <person name="Thomas B.C."/>
            <person name="Sharon I."/>
            <person name="Castelle C.J."/>
            <person name="Singh A."/>
            <person name="Wilkins M.J."/>
            <person name="Williams K.H."/>
            <person name="Banfield J.F."/>
        </authorList>
    </citation>
    <scope>NUCLEOTIDE SEQUENCE [LARGE SCALE GENOMIC DNA]</scope>
</reference>
<dbReference type="FunFam" id="2.30.33.40:FF:000001">
    <property type="entry name" value="10 kDa chaperonin"/>
    <property type="match status" value="1"/>
</dbReference>
<accession>A0A0G1C1I3</accession>
<evidence type="ECO:0000256" key="1">
    <source>
        <dbReference type="ARBA" id="ARBA00006975"/>
    </source>
</evidence>
<dbReference type="PANTHER" id="PTHR10772:SF63">
    <property type="entry name" value="20 KDA CHAPERONIN, CHLOROPLASTIC"/>
    <property type="match status" value="1"/>
</dbReference>
<dbReference type="SUPFAM" id="SSF50129">
    <property type="entry name" value="GroES-like"/>
    <property type="match status" value="1"/>
</dbReference>
<comment type="similarity">
    <text evidence="1 3 4">Belongs to the GroES chaperonin family.</text>
</comment>
<evidence type="ECO:0000256" key="3">
    <source>
        <dbReference type="HAMAP-Rule" id="MF_00580"/>
    </source>
</evidence>
<dbReference type="HAMAP" id="MF_00580">
    <property type="entry name" value="CH10"/>
    <property type="match status" value="1"/>
</dbReference>
<keyword evidence="2 3" id="KW-0143">Chaperone</keyword>
<dbReference type="CDD" id="cd00320">
    <property type="entry name" value="cpn10"/>
    <property type="match status" value="1"/>
</dbReference>
<evidence type="ECO:0000256" key="4">
    <source>
        <dbReference type="RuleBase" id="RU000535"/>
    </source>
</evidence>
<dbReference type="STRING" id="1618369.UV54_C0033G0006"/>
<dbReference type="PATRIC" id="fig|1618369.3.peg.466"/>
<dbReference type="GO" id="GO:0005524">
    <property type="term" value="F:ATP binding"/>
    <property type="evidence" value="ECO:0007669"/>
    <property type="project" value="InterPro"/>
</dbReference>
<dbReference type="AlphaFoldDB" id="A0A0G1C1I3"/>
<gene>
    <name evidence="3" type="primary">groES</name>
    <name evidence="3" type="synonym">groS</name>
    <name evidence="5" type="ORF">UV54_C0033G0006</name>
</gene>
<dbReference type="GO" id="GO:0051087">
    <property type="term" value="F:protein-folding chaperone binding"/>
    <property type="evidence" value="ECO:0007669"/>
    <property type="project" value="TreeGrafter"/>
</dbReference>
<dbReference type="Gene3D" id="2.30.33.40">
    <property type="entry name" value="GroES chaperonin"/>
    <property type="match status" value="1"/>
</dbReference>
<dbReference type="InterPro" id="IPR011032">
    <property type="entry name" value="GroES-like_sf"/>
</dbReference>
<dbReference type="GO" id="GO:0051082">
    <property type="term" value="F:unfolded protein binding"/>
    <property type="evidence" value="ECO:0007669"/>
    <property type="project" value="TreeGrafter"/>
</dbReference>
<keyword evidence="3" id="KW-0963">Cytoplasm</keyword>
<sequence>MAEKKTIIKPLADRVLVEPLSEEDKMTTTKGGIVIPETVDKDRMERGSRGIVVEVGPGKLSKEGKIIPPSVKRGQMVIFSEFSGDKIKVAGKEYFIVSENNILAVIE</sequence>
<dbReference type="InterPro" id="IPR037124">
    <property type="entry name" value="Chaperonin_GroES_sf"/>
</dbReference>
<dbReference type="InterPro" id="IPR020818">
    <property type="entry name" value="Chaperonin_GroES"/>
</dbReference>
<proteinExistence type="inferred from homology"/>
<dbReference type="GO" id="GO:0005737">
    <property type="term" value="C:cytoplasm"/>
    <property type="evidence" value="ECO:0007669"/>
    <property type="project" value="UniProtKB-SubCell"/>
</dbReference>
<dbReference type="GO" id="GO:0046872">
    <property type="term" value="F:metal ion binding"/>
    <property type="evidence" value="ECO:0007669"/>
    <property type="project" value="TreeGrafter"/>
</dbReference>